<feature type="transmembrane region" description="Helical" evidence="6">
    <location>
        <begin position="191"/>
        <end position="214"/>
    </location>
</feature>
<feature type="domain" description="Sugar phosphate transporter" evidence="7">
    <location>
        <begin position="14"/>
        <end position="285"/>
    </location>
</feature>
<dbReference type="GO" id="GO:0016020">
    <property type="term" value="C:membrane"/>
    <property type="evidence" value="ECO:0007669"/>
    <property type="project" value="UniProtKB-SubCell"/>
</dbReference>
<feature type="transmembrane region" description="Helical" evidence="6">
    <location>
        <begin position="74"/>
        <end position="90"/>
    </location>
</feature>
<name>A0A1R0H6K9_9FUNG</name>
<evidence type="ECO:0000313" key="8">
    <source>
        <dbReference type="EMBL" id="OLY84777.1"/>
    </source>
</evidence>
<feature type="transmembrane region" description="Helical" evidence="6">
    <location>
        <begin position="151"/>
        <end position="170"/>
    </location>
</feature>
<evidence type="ECO:0000256" key="4">
    <source>
        <dbReference type="ARBA" id="ARBA00023136"/>
    </source>
</evidence>
<dbReference type="Pfam" id="PF03151">
    <property type="entry name" value="TPT"/>
    <property type="match status" value="1"/>
</dbReference>
<keyword evidence="2 6" id="KW-0812">Transmembrane</keyword>
<feature type="transmembrane region" description="Helical" evidence="6">
    <location>
        <begin position="7"/>
        <end position="28"/>
    </location>
</feature>
<comment type="caution">
    <text evidence="8">The sequence shown here is derived from an EMBL/GenBank/DDBJ whole genome shotgun (WGS) entry which is preliminary data.</text>
</comment>
<organism evidence="8 9">
    <name type="scientific">Smittium mucronatum</name>
    <dbReference type="NCBI Taxonomy" id="133383"/>
    <lineage>
        <taxon>Eukaryota</taxon>
        <taxon>Fungi</taxon>
        <taxon>Fungi incertae sedis</taxon>
        <taxon>Zoopagomycota</taxon>
        <taxon>Kickxellomycotina</taxon>
        <taxon>Harpellomycetes</taxon>
        <taxon>Harpellales</taxon>
        <taxon>Legeriomycetaceae</taxon>
        <taxon>Smittium</taxon>
    </lineage>
</organism>
<reference evidence="8 9" key="1">
    <citation type="journal article" date="2016" name="Mol. Biol. Evol.">
        <title>Genome-Wide Survey of Gut Fungi (Harpellales) Reveals the First Horizontally Transferred Ubiquitin Gene from a Mosquito Host.</title>
        <authorList>
            <person name="Wang Y."/>
            <person name="White M.M."/>
            <person name="Kvist S."/>
            <person name="Moncalvo J.M."/>
        </authorList>
    </citation>
    <scope>NUCLEOTIDE SEQUENCE [LARGE SCALE GENOMIC DNA]</scope>
    <source>
        <strain evidence="8 9">ALG-7-W6</strain>
    </source>
</reference>
<feature type="region of interest" description="Disordered" evidence="5">
    <location>
        <begin position="307"/>
        <end position="337"/>
    </location>
</feature>
<proteinExistence type="predicted"/>
<dbReference type="Proteomes" id="UP000187455">
    <property type="component" value="Unassembled WGS sequence"/>
</dbReference>
<dbReference type="NCBIfam" id="TIGR00803">
    <property type="entry name" value="nst"/>
    <property type="match status" value="1"/>
</dbReference>
<dbReference type="SUPFAM" id="SSF103481">
    <property type="entry name" value="Multidrug resistance efflux transporter EmrE"/>
    <property type="match status" value="1"/>
</dbReference>
<keyword evidence="4 6" id="KW-0472">Membrane</keyword>
<dbReference type="OrthoDB" id="417037at2759"/>
<sequence>MSESSQTVVPILAYCVSSITMTLTNKFVLSGFKFHMAFLVLAIQSFGSVALLMLASKLGGGIKYRALNKRDMKTWLPVAVLQVFMLYTGAKALQHLNVPLFTVFKNLTIIAVAYRERFVFGTSVTKLMLISFGLMVLSSIVGAYNDIVFNFYGYMWMAMNCFASASFVIVMRKTISSVNFKDFDTVYYNNAMTLVMFLVLSLVSEQWSDFLAFYSDSVNSAELRTYLFSNLISGISAFAISYTSAWCLRTTSSTTYSMVGALNKLPIAVFAMLFFPDPVTLGGVLAVIFGFGAGLVYTQAKNNLKKETPQGQQVLPPPASSTGSNNEEKAFVDKPMA</sequence>
<dbReference type="InterPro" id="IPR050186">
    <property type="entry name" value="TPT_transporter"/>
</dbReference>
<evidence type="ECO:0000259" key="7">
    <source>
        <dbReference type="Pfam" id="PF03151"/>
    </source>
</evidence>
<keyword evidence="3 6" id="KW-1133">Transmembrane helix</keyword>
<dbReference type="InterPro" id="IPR037185">
    <property type="entry name" value="EmrE-like"/>
</dbReference>
<dbReference type="STRING" id="133383.A0A1R0H6K9"/>
<dbReference type="InterPro" id="IPR004853">
    <property type="entry name" value="Sugar_P_trans_dom"/>
</dbReference>
<comment type="subcellular location">
    <subcellularLocation>
        <location evidence="1">Membrane</location>
        <topology evidence="1">Multi-pass membrane protein</topology>
    </subcellularLocation>
</comment>
<protein>
    <submittedName>
        <fullName evidence="8">GDP-mannose transporter</fullName>
    </submittedName>
</protein>
<evidence type="ECO:0000256" key="1">
    <source>
        <dbReference type="ARBA" id="ARBA00004141"/>
    </source>
</evidence>
<dbReference type="AlphaFoldDB" id="A0A1R0H6K9"/>
<feature type="transmembrane region" description="Helical" evidence="6">
    <location>
        <begin position="226"/>
        <end position="248"/>
    </location>
</feature>
<feature type="transmembrane region" description="Helical" evidence="6">
    <location>
        <begin position="281"/>
        <end position="298"/>
    </location>
</feature>
<feature type="transmembrane region" description="Helical" evidence="6">
    <location>
        <begin position="34"/>
        <end position="54"/>
    </location>
</feature>
<dbReference type="PANTHER" id="PTHR11132">
    <property type="entry name" value="SOLUTE CARRIER FAMILY 35"/>
    <property type="match status" value="1"/>
</dbReference>
<feature type="transmembrane region" description="Helical" evidence="6">
    <location>
        <begin position="127"/>
        <end position="145"/>
    </location>
</feature>
<evidence type="ECO:0000256" key="5">
    <source>
        <dbReference type="SAM" id="MobiDB-lite"/>
    </source>
</evidence>
<evidence type="ECO:0000256" key="2">
    <source>
        <dbReference type="ARBA" id="ARBA00022692"/>
    </source>
</evidence>
<feature type="compositionally biased region" description="Basic and acidic residues" evidence="5">
    <location>
        <begin position="326"/>
        <end position="337"/>
    </location>
</feature>
<keyword evidence="9" id="KW-1185">Reference proteome</keyword>
<accession>A0A1R0H6K9</accession>
<evidence type="ECO:0000256" key="6">
    <source>
        <dbReference type="SAM" id="Phobius"/>
    </source>
</evidence>
<evidence type="ECO:0000256" key="3">
    <source>
        <dbReference type="ARBA" id="ARBA00022989"/>
    </source>
</evidence>
<gene>
    <name evidence="8" type="ORF">AYI68_g1051</name>
</gene>
<dbReference type="EMBL" id="LSSL01000360">
    <property type="protein sequence ID" value="OLY84777.1"/>
    <property type="molecule type" value="Genomic_DNA"/>
</dbReference>
<evidence type="ECO:0000313" key="9">
    <source>
        <dbReference type="Proteomes" id="UP000187455"/>
    </source>
</evidence>